<dbReference type="EMBL" id="CAJNJA010018032">
    <property type="protein sequence ID" value="CAE7413570.1"/>
    <property type="molecule type" value="Genomic_DNA"/>
</dbReference>
<dbReference type="InterPro" id="IPR010869">
    <property type="entry name" value="DUF1501"/>
</dbReference>
<dbReference type="Pfam" id="PF08811">
    <property type="entry name" value="DUF1800"/>
    <property type="match status" value="2"/>
</dbReference>
<dbReference type="PANTHER" id="PTHR43737">
    <property type="entry name" value="BLL7424 PROTEIN"/>
    <property type="match status" value="1"/>
</dbReference>
<evidence type="ECO:0000313" key="2">
    <source>
        <dbReference type="Proteomes" id="UP000601435"/>
    </source>
</evidence>
<feature type="non-terminal residue" evidence="1">
    <location>
        <position position="1"/>
    </location>
</feature>
<keyword evidence="2" id="KW-1185">Reference proteome</keyword>
<sequence>EDVGNGNLIGNARSRCENGSRWVGYTFLTRDVGRPVKVIGNQILVDGVHRADVDPAYTGNGMDPPQTCNNNPPEHWQTRGLTCESEAESMAWNCYDDFWKEEKLCQKTCFDRGHGYNGDDCSGGWAGVEFDGYVCRVKANSVGAWVQLGTAEDCTDGLRAMTNPRVWRSTASAEMTQSLSFRAFRPDVILMSKSVDPCNLGTVIQSDVEGDLRFYMLEARLNLVENTLERPASADSWIGGVCPAVSRTFVNWNSCKLLPGCLPLGVESVQLTLNATTFQRFFTVGGRYVYAITGLRTSISPCGGRSRWKRLNCQEESCSTTTLPASDADAIRAQLLAEASQGWLRDTTIECNSIAAGAVVQVDSDYFQHVHKDEFNVYDFTDWVAAHPGGPDKITQWTSQGYQLAFPSWHDMSRWDAGLGHRTLLPNLVGRYGETVLLQTLPQPLQTQALVEDLSGSGIQGEVSLVCGSPGEVANDPEKGHQLSITHGGDYDWHFDMDYLSRWGTDRLAKTAVWTMKALYGKDQFRQRMAWALSQIFVVAIVGDNYAGQNEMWMNFYDIFVRHAFGNFRDVLREVTYNPIMGDYLTFKRNRAFDESNNYPDENFAREIMQLFTIGLWKLNEDGTRVQESGRDVPTYSNEHIMNFARVFTGFDEQPDRDNIEWVWNQNFIDPMRIQARWHDVYPKPDLDGGYLGDRYPVCADLPAGYFLNRGARYEFLGHSYSGTDVLNLTMPSALLMHLCGSGGSPCNYRPSIELSQDLECSNQECTVDTVFVVNVAGGYYEYVPPVCTNLFFFNGQVARRGGRAWGWTSQCQDPKTPVAGSACCGGCKNRKDWWWLDWKKCSCDNATDACPELFTEKCKHDELWAEHKWCRLACWENSAGYDGDDCSKGLWRGERLCGYPMERVRMATAERQCADRGLELCWERLEGYECDYDEVPVWTPEACSYEVIVHADGTVSSNLTSRTRQNRFSVDWKTGYPGEMSGSCPAGCRLAAAACSCSFVVEDRAVFAQIPAASQLHRLKIGSVRPSGQCTDSCSGPILVYAAGGTGQIDAETVFEFEGKFYKNKEVFVVVGDKAGGFEFRNPPSFVTLENPRERDAHAEVDSLLDHLFYHNNTAPFIAYRLIQRFGVSNPSPAYVQAVAQAFKTGQYNGRVYSGAYGDLGATAAAVLLFPEAVSVGATTGSLREPLLKVIHFMRSMEYKDRVGRNVLLENLMPLIGQFPYRSPSVFNYFLPSFKPADFPPGMVGPELQIFTPPMAISFTNGLTSLIELGLGPCSGGFGFNAPQNCSNGQLHLGELECLQPTIDQLDLLLTGGRLNDSAMIRSAWKDAEGGQEYKAAQMAVVMTPEFHTLGDPLPVGPRTPEPPRVTSEARSYKALVMVFLHGGADTFNMLVPMNCPLYDEYQEVRGSVALSPSELNQIATEGQTCADFGIHARLPLLKELYDLGEAAFISNVGSLAAPVSKVQWESGAGERCAGLFSHSDQQQAAQTLTCQSAASASKGAGGRIADALGAGSQKYRTMSFSVAGMSTWSQGLDTAAEIIDQRSGAVKFENYERLKTVIDNITSVQHGNIYAEEYVRKFSAAINFNEELGEQLKTAKLKTSYPTNEVSLSRQLKQVARLIAARDERRAERDVFYVEIGGWDTHSSVSQELNNRFGELNTALETFVSEMKAQGIFDSTTLLTHSDFARTLTPNSGDGTDHGWAGNHVIIGGAVKGGRVYNDFPSSYQEGSNQDAGRGRLIPKYPWENMMMPVAEWMGVEDSQLSNVFPNIAAFNSSLLMTGSRLFVAS</sequence>
<dbReference type="PANTHER" id="PTHR43737:SF1">
    <property type="entry name" value="DUF1501 DOMAIN-CONTAINING PROTEIN"/>
    <property type="match status" value="1"/>
</dbReference>
<protein>
    <submittedName>
        <fullName evidence="1">HET-E1 protein</fullName>
    </submittedName>
</protein>
<dbReference type="Proteomes" id="UP000601435">
    <property type="component" value="Unassembled WGS sequence"/>
</dbReference>
<reference evidence="1" key="1">
    <citation type="submission" date="2021-02" db="EMBL/GenBank/DDBJ databases">
        <authorList>
            <person name="Dougan E. K."/>
            <person name="Rhodes N."/>
            <person name="Thang M."/>
            <person name="Chan C."/>
        </authorList>
    </citation>
    <scope>NUCLEOTIDE SEQUENCE</scope>
</reference>
<comment type="caution">
    <text evidence="1">The sequence shown here is derived from an EMBL/GenBank/DDBJ whole genome shotgun (WGS) entry which is preliminary data.</text>
</comment>
<accession>A0A812R0S2</accession>
<dbReference type="Pfam" id="PF07394">
    <property type="entry name" value="DUF1501"/>
    <property type="match status" value="1"/>
</dbReference>
<evidence type="ECO:0000313" key="1">
    <source>
        <dbReference type="EMBL" id="CAE7413570.1"/>
    </source>
</evidence>
<gene>
    <name evidence="1" type="primary">HET-E1</name>
    <name evidence="1" type="ORF">SNEC2469_LOCUS11367</name>
</gene>
<dbReference type="OrthoDB" id="411021at2759"/>
<dbReference type="InterPro" id="IPR014917">
    <property type="entry name" value="DUF1800"/>
</dbReference>
<proteinExistence type="predicted"/>
<organism evidence="1 2">
    <name type="scientific">Symbiodinium necroappetens</name>
    <dbReference type="NCBI Taxonomy" id="1628268"/>
    <lineage>
        <taxon>Eukaryota</taxon>
        <taxon>Sar</taxon>
        <taxon>Alveolata</taxon>
        <taxon>Dinophyceae</taxon>
        <taxon>Suessiales</taxon>
        <taxon>Symbiodiniaceae</taxon>
        <taxon>Symbiodinium</taxon>
    </lineage>
</organism>
<name>A0A812R0S2_9DINO</name>